<dbReference type="GO" id="GO:0016747">
    <property type="term" value="F:acyltransferase activity, transferring groups other than amino-acyl groups"/>
    <property type="evidence" value="ECO:0007669"/>
    <property type="project" value="InterPro"/>
</dbReference>
<dbReference type="SUPFAM" id="SSF55729">
    <property type="entry name" value="Acyl-CoA N-acyltransferases (Nat)"/>
    <property type="match status" value="1"/>
</dbReference>
<evidence type="ECO:0000256" key="1">
    <source>
        <dbReference type="ARBA" id="ARBA00022679"/>
    </source>
</evidence>
<dbReference type="Pfam" id="PF00583">
    <property type="entry name" value="Acetyltransf_1"/>
    <property type="match status" value="1"/>
</dbReference>
<dbReference type="PROSITE" id="PS51186">
    <property type="entry name" value="GNAT"/>
    <property type="match status" value="1"/>
</dbReference>
<dbReference type="PANTHER" id="PTHR43877">
    <property type="entry name" value="AMINOALKYLPHOSPHONATE N-ACETYLTRANSFERASE-RELATED-RELATED"/>
    <property type="match status" value="1"/>
</dbReference>
<keyword evidence="2" id="KW-0012">Acyltransferase</keyword>
<accession>A0AA40THJ9</accession>
<comment type="caution">
    <text evidence="4">The sequence shown here is derived from an EMBL/GenBank/DDBJ whole genome shotgun (WGS) entry which is preliminary data.</text>
</comment>
<proteinExistence type="predicted"/>
<sequence length="172" mass="20566">MPAMTRLRFSEMTHADIPAVQSFLIKHLNLFFNAGRVMPAAEEDIFDLRQQYILQERNLLLCAWSEKQELIATLAVCQYDDRITELRGHYNLPETAEICRCYVDARYRRQGIGSRLFALAQMFCQQQKYKTLYLHTHHFLPGGYHFWLRKDFSVVMDMQDEWQLVHMQRSHY</sequence>
<evidence type="ECO:0000256" key="2">
    <source>
        <dbReference type="ARBA" id="ARBA00023315"/>
    </source>
</evidence>
<dbReference type="AlphaFoldDB" id="A0AA40THJ9"/>
<evidence type="ECO:0000313" key="4">
    <source>
        <dbReference type="EMBL" id="KPR46305.1"/>
    </source>
</evidence>
<feature type="domain" description="N-acetyltransferase" evidence="3">
    <location>
        <begin position="35"/>
        <end position="172"/>
    </location>
</feature>
<organism evidence="4 5">
    <name type="scientific">Citrobacter freundii</name>
    <dbReference type="NCBI Taxonomy" id="546"/>
    <lineage>
        <taxon>Bacteria</taxon>
        <taxon>Pseudomonadati</taxon>
        <taxon>Pseudomonadota</taxon>
        <taxon>Gammaproteobacteria</taxon>
        <taxon>Enterobacterales</taxon>
        <taxon>Enterobacteriaceae</taxon>
        <taxon>Citrobacter</taxon>
        <taxon>Citrobacter freundii complex</taxon>
    </lineage>
</organism>
<dbReference type="InterPro" id="IPR016181">
    <property type="entry name" value="Acyl_CoA_acyltransferase"/>
</dbReference>
<keyword evidence="1" id="KW-0808">Transferase</keyword>
<name>A0AA40THJ9_CITFR</name>
<reference evidence="5" key="1">
    <citation type="submission" date="2015-09" db="EMBL/GenBank/DDBJ databases">
        <title>Prevalence of NDMs in South Africa.</title>
        <authorList>
            <person name="Osei Sekyere J."/>
            <person name="Govinden U."/>
            <person name="Essack S."/>
            <person name="Haldorsen B."/>
            <person name="Samuelsen O."/>
            <person name="Aasnaes B."/>
            <person name="Sundsfjord A."/>
        </authorList>
    </citation>
    <scope>NUCLEOTIDE SEQUENCE [LARGE SCALE GENOMIC DNA]</scope>
    <source>
        <strain evidence="5">ST62:944112508</strain>
    </source>
</reference>
<dbReference type="EMBL" id="LJEB01000266">
    <property type="protein sequence ID" value="KPR46305.1"/>
    <property type="molecule type" value="Genomic_DNA"/>
</dbReference>
<reference evidence="4 5" key="2">
    <citation type="journal article" date="2017" name="PLoS ONE">
        <title>Genomic and phenotypic characterisation of fluoroquinolone resistance mechanisms in Enterobacteriaceae in Durban, South Africa.</title>
        <authorList>
            <person name="Osei Sekyere J."/>
            <person name="Amoako D.G."/>
        </authorList>
    </citation>
    <scope>NUCLEOTIDE SEQUENCE [LARGE SCALE GENOMIC DNA]</scope>
    <source>
        <strain evidence="4 5">ST62:944112508</strain>
    </source>
</reference>
<dbReference type="CDD" id="cd04301">
    <property type="entry name" value="NAT_SF"/>
    <property type="match status" value="1"/>
</dbReference>
<gene>
    <name evidence="4" type="ORF">AN672_28605</name>
</gene>
<evidence type="ECO:0000259" key="3">
    <source>
        <dbReference type="PROSITE" id="PS51186"/>
    </source>
</evidence>
<evidence type="ECO:0000313" key="5">
    <source>
        <dbReference type="Proteomes" id="UP000050520"/>
    </source>
</evidence>
<dbReference type="InterPro" id="IPR050832">
    <property type="entry name" value="Bact_Acetyltransf"/>
</dbReference>
<dbReference type="InterPro" id="IPR000182">
    <property type="entry name" value="GNAT_dom"/>
</dbReference>
<protein>
    <submittedName>
        <fullName evidence="4">Acetyltransferase</fullName>
    </submittedName>
</protein>
<dbReference type="Proteomes" id="UP000050520">
    <property type="component" value="Unassembled WGS sequence"/>
</dbReference>
<dbReference type="Gene3D" id="3.40.630.30">
    <property type="match status" value="1"/>
</dbReference>